<keyword evidence="13 19" id="KW-0030">Aminoacyl-tRNA synthetase</keyword>
<dbReference type="InterPro" id="IPR018149">
    <property type="entry name" value="Lys-tRNA-synth_II_C"/>
</dbReference>
<dbReference type="SUPFAM" id="SSF50249">
    <property type="entry name" value="Nucleic acid-binding proteins"/>
    <property type="match status" value="1"/>
</dbReference>
<feature type="transmembrane region" description="Helical" evidence="21">
    <location>
        <begin position="238"/>
        <end position="259"/>
    </location>
</feature>
<dbReference type="Pfam" id="PF00152">
    <property type="entry name" value="tRNA-synt_2"/>
    <property type="match status" value="1"/>
</dbReference>
<dbReference type="GO" id="GO:0004824">
    <property type="term" value="F:lysine-tRNA ligase activity"/>
    <property type="evidence" value="ECO:0007669"/>
    <property type="project" value="UniProtKB-EC"/>
</dbReference>
<comment type="function">
    <text evidence="16">Catalyzes the production of L-lysyl-tRNA(Lys)transfer and the transfer of a lysyl group from L-lysyl-tRNA(Lys) to membrane-bound phosphatidylglycerol (PG), which produces lysylphosphatidylglycerol (LPG), one of the components of the bacterial membrane with a positive net charge. LPG synthesis contributes to the resistance to cationic antimicrobial peptides (CAMPs) and likely protects M.tuberculosis against the CAMPs produced by competiting microorganisms (bacteriocins). In fact, the modification of anionic phosphatidylglycerol with positively charged L-lysine results in repulsion of the peptides.</text>
</comment>
<organism evidence="23 24">
    <name type="scientific">Dactylosporangium roseum</name>
    <dbReference type="NCBI Taxonomy" id="47989"/>
    <lineage>
        <taxon>Bacteria</taxon>
        <taxon>Bacillati</taxon>
        <taxon>Actinomycetota</taxon>
        <taxon>Actinomycetes</taxon>
        <taxon>Micromonosporales</taxon>
        <taxon>Micromonosporaceae</taxon>
        <taxon>Dactylosporangium</taxon>
    </lineage>
</organism>
<protein>
    <recommendedName>
        <fullName evidence="19">Lysine--tRNA ligase</fullName>
        <ecNumber evidence="19">6.1.1.6</ecNumber>
    </recommendedName>
    <alternativeName>
        <fullName evidence="19">Lysyl-tRNA synthetase</fullName>
        <shortName evidence="19">LysRS</shortName>
    </alternativeName>
</protein>
<keyword evidence="24" id="KW-1185">Reference proteome</keyword>
<keyword evidence="5 19" id="KW-0436">Ligase</keyword>
<evidence type="ECO:0000256" key="17">
    <source>
        <dbReference type="ARBA" id="ARBA00047540"/>
    </source>
</evidence>
<feature type="transmembrane region" description="Helical" evidence="21">
    <location>
        <begin position="176"/>
        <end position="199"/>
    </location>
</feature>
<feature type="domain" description="Aminoacyl-transfer RNA synthetases class-II family profile" evidence="22">
    <location>
        <begin position="815"/>
        <end position="1114"/>
    </location>
</feature>
<feature type="transmembrane region" description="Helical" evidence="21">
    <location>
        <begin position="104"/>
        <end position="125"/>
    </location>
</feature>
<keyword evidence="7 21" id="KW-0812">Transmembrane</keyword>
<dbReference type="Gene3D" id="3.30.930.10">
    <property type="entry name" value="Bira Bifunctional Protein, Domain 2"/>
    <property type="match status" value="1"/>
</dbReference>
<reference evidence="23" key="1">
    <citation type="submission" date="2021-04" db="EMBL/GenBank/DDBJ databases">
        <title>Biosynthetic gene clusters of Dactylosporangioum roseum.</title>
        <authorList>
            <person name="Hartkoorn R.C."/>
            <person name="Beaudoing E."/>
            <person name="Hot D."/>
            <person name="Moureu S."/>
        </authorList>
    </citation>
    <scope>NUCLEOTIDE SEQUENCE</scope>
    <source>
        <strain evidence="23">NRRL B-16295</strain>
    </source>
</reference>
<evidence type="ECO:0000256" key="7">
    <source>
        <dbReference type="ARBA" id="ARBA00022692"/>
    </source>
</evidence>
<dbReference type="NCBIfam" id="NF001756">
    <property type="entry name" value="PRK00484.1"/>
    <property type="match status" value="1"/>
</dbReference>
<dbReference type="GO" id="GO:0050071">
    <property type="term" value="F:phosphatidylglycerol lysyltransferase activity"/>
    <property type="evidence" value="ECO:0007669"/>
    <property type="project" value="UniProtKB-EC"/>
</dbReference>
<dbReference type="SUPFAM" id="SSF55681">
    <property type="entry name" value="Class II aaRS and biotin synthetases"/>
    <property type="match status" value="1"/>
</dbReference>
<evidence type="ECO:0000256" key="1">
    <source>
        <dbReference type="ARBA" id="ARBA00004651"/>
    </source>
</evidence>
<evidence type="ECO:0000256" key="12">
    <source>
        <dbReference type="ARBA" id="ARBA00023098"/>
    </source>
</evidence>
<evidence type="ECO:0000256" key="19">
    <source>
        <dbReference type="HAMAP-Rule" id="MF_00252"/>
    </source>
</evidence>
<evidence type="ECO:0000256" key="4">
    <source>
        <dbReference type="ARBA" id="ARBA00022475"/>
    </source>
</evidence>
<keyword evidence="19" id="KW-0460">Magnesium</keyword>
<dbReference type="EMBL" id="CP073721">
    <property type="protein sequence ID" value="UWZ40423.1"/>
    <property type="molecule type" value="Genomic_DNA"/>
</dbReference>
<dbReference type="CDD" id="cd04322">
    <property type="entry name" value="LysRS_N"/>
    <property type="match status" value="1"/>
</dbReference>
<evidence type="ECO:0000256" key="21">
    <source>
        <dbReference type="SAM" id="Phobius"/>
    </source>
</evidence>
<evidence type="ECO:0000256" key="3">
    <source>
        <dbReference type="ARBA" id="ARBA00009968"/>
    </source>
</evidence>
<evidence type="ECO:0000256" key="15">
    <source>
        <dbReference type="ARBA" id="ARBA00023268"/>
    </source>
</evidence>
<comment type="subunit">
    <text evidence="19">Homodimer.</text>
</comment>
<feature type="transmembrane region" description="Helical" evidence="21">
    <location>
        <begin position="42"/>
        <end position="64"/>
    </location>
</feature>
<feature type="transmembrane region" description="Helical" evidence="21">
    <location>
        <begin position="76"/>
        <end position="97"/>
    </location>
</feature>
<keyword evidence="14" id="KW-0046">Antibiotic resistance</keyword>
<evidence type="ECO:0000256" key="2">
    <source>
        <dbReference type="ARBA" id="ARBA00005270"/>
    </source>
</evidence>
<dbReference type="InterPro" id="IPR004364">
    <property type="entry name" value="Aa-tRNA-synt_II"/>
</dbReference>
<comment type="similarity">
    <text evidence="2">In the N-terminal section; belongs to the LPG synthetase family.</text>
</comment>
<evidence type="ECO:0000256" key="8">
    <source>
        <dbReference type="ARBA" id="ARBA00022723"/>
    </source>
</evidence>
<evidence type="ECO:0000256" key="18">
    <source>
        <dbReference type="ARBA" id="ARBA00048573"/>
    </source>
</evidence>
<evidence type="ECO:0000256" key="6">
    <source>
        <dbReference type="ARBA" id="ARBA00022679"/>
    </source>
</evidence>
<dbReference type="InterPro" id="IPR004365">
    <property type="entry name" value="NA-bd_OB_tRNA"/>
</dbReference>
<dbReference type="InterPro" id="IPR045864">
    <property type="entry name" value="aa-tRNA-synth_II/BPL/LPL"/>
</dbReference>
<comment type="catalytic activity">
    <reaction evidence="18 19">
        <text>tRNA(Lys) + L-lysine + ATP = L-lysyl-tRNA(Lys) + AMP + diphosphate</text>
        <dbReference type="Rhea" id="RHEA:20792"/>
        <dbReference type="Rhea" id="RHEA-COMP:9696"/>
        <dbReference type="Rhea" id="RHEA-COMP:9697"/>
        <dbReference type="ChEBI" id="CHEBI:30616"/>
        <dbReference type="ChEBI" id="CHEBI:32551"/>
        <dbReference type="ChEBI" id="CHEBI:33019"/>
        <dbReference type="ChEBI" id="CHEBI:78442"/>
        <dbReference type="ChEBI" id="CHEBI:78529"/>
        <dbReference type="ChEBI" id="CHEBI:456215"/>
        <dbReference type="EC" id="6.1.1.6"/>
    </reaction>
</comment>
<comment type="cofactor">
    <cofactor evidence="19">
        <name>Mg(2+)</name>
        <dbReference type="ChEBI" id="CHEBI:18420"/>
    </cofactor>
    <text evidence="19">Binds 3 Mg(2+) ions per subunit.</text>
</comment>
<dbReference type="Gene3D" id="2.40.50.140">
    <property type="entry name" value="Nucleic acid-binding proteins"/>
    <property type="match status" value="1"/>
</dbReference>
<comment type="similarity">
    <text evidence="3">In the C-terminal section; belongs to the class-II aminoacyl-tRNA synthetase family.</text>
</comment>
<dbReference type="InterPro" id="IPR031553">
    <property type="entry name" value="tRNA-synt_2_TM"/>
</dbReference>
<comment type="catalytic activity">
    <reaction evidence="17">
        <text>L-lysyl-tRNA(Lys) + a 1,2-diacyl-sn-glycero-3-phospho-(1'-sn-glycerol) = a 1,2-diacyl-sn-glycero-3-phospho-1'-(3'-O-L-lysyl)-sn-glycerol + tRNA(Lys)</text>
        <dbReference type="Rhea" id="RHEA:10668"/>
        <dbReference type="Rhea" id="RHEA-COMP:9696"/>
        <dbReference type="Rhea" id="RHEA-COMP:9697"/>
        <dbReference type="ChEBI" id="CHEBI:64716"/>
        <dbReference type="ChEBI" id="CHEBI:75792"/>
        <dbReference type="ChEBI" id="CHEBI:78442"/>
        <dbReference type="ChEBI" id="CHEBI:78529"/>
        <dbReference type="EC" id="2.3.2.3"/>
    </reaction>
</comment>
<dbReference type="EC" id="6.1.1.6" evidence="19"/>
<keyword evidence="4" id="KW-1003">Cell membrane</keyword>
<dbReference type="Proteomes" id="UP001058271">
    <property type="component" value="Chromosome"/>
</dbReference>
<feature type="binding site" evidence="19">
    <location>
        <position position="1033"/>
    </location>
    <ligand>
        <name>Mg(2+)</name>
        <dbReference type="ChEBI" id="CHEBI:18420"/>
        <label>1</label>
    </ligand>
</feature>
<keyword evidence="8 19" id="KW-0479">Metal-binding</keyword>
<dbReference type="NCBIfam" id="TIGR00499">
    <property type="entry name" value="lysS_bact"/>
    <property type="match status" value="1"/>
</dbReference>
<dbReference type="Pfam" id="PF09924">
    <property type="entry name" value="LPG_synthase_C"/>
    <property type="match status" value="1"/>
</dbReference>
<evidence type="ECO:0000256" key="20">
    <source>
        <dbReference type="SAM" id="MobiDB-lite"/>
    </source>
</evidence>
<keyword evidence="11 21" id="KW-1133">Transmembrane helix</keyword>
<evidence type="ECO:0000313" key="23">
    <source>
        <dbReference type="EMBL" id="UWZ40423.1"/>
    </source>
</evidence>
<dbReference type="Pfam" id="PF16995">
    <property type="entry name" value="tRNA-synt_2_TM"/>
    <property type="match status" value="1"/>
</dbReference>
<name>A0ABY5ZHK1_9ACTN</name>
<evidence type="ECO:0000259" key="22">
    <source>
        <dbReference type="PROSITE" id="PS50862"/>
    </source>
</evidence>
<dbReference type="NCBIfam" id="NF002821">
    <property type="entry name" value="PRK02983.1"/>
    <property type="match status" value="1"/>
</dbReference>
<sequence>MSAVGSRLREIAHDIHTILDRGWYGGPSGRGPGSVTRRVPDWYAAGLLVVAALCATAAVSAALGTRVHPVRATVDALLVPAPANLGYAAFLATLAAGVHNRKHVMYWLLATFFGLQMLYDVFFLSDVGERGAEARELRLPWHGVGAAYTNVAVTAVLLVLLWLARGEFRAKVQRASLPKALVTLAVLLTVFTATGWGLVEMFPGSLGPGAGRLAYSGRIVLGGAFAFDVGRHGRAPGWVNLVLGAFGAIALFAALFALLRSQRMIASLDTDEERRIRELLAEHGERDSLGYFATRRDKEVVFSPAGRAAVTYRVVFGVSLASGDPLGPTEAWPPAIEAWMREAREYAWTPAVMGASEEGATAFARAGLRVLELGDEAILHVRDFDLDAPRLRQVRQAVHRVERAGYTVRIRRHAEIGAAEMGRIIELAARWRDTETERGFSMALGRLGDPNDGRCVLVEAHDREGREVALLSFTPWGATGLSLDLMRRDRSSDNGLIEFMVATLMRQAPPLGVERVSLNFAVFRAAFEEGARIGAGPVLRLWRRVLLFASRWFQLESLYRSNVKYNPQWLPRFLCFEDVRDLAKVGLASGAAEGFVVVPRLRTLLRRGAAAPAPELRRELIVTGPGPGTPSPRRQQPAAQRRVPEQTRVRLAKVDALRAAGVEPYPAGFGRTHTLAAVRAAHPDLPPDTHTGDRVGVAGRVVRLRHHGGLCFATLRDWSGDLQVLLAGEHSAGFAGTVDLGDHVGVTGEVGTSRRGELSVFADAWQLTAKCLRPLPDKYKGMADAEALVRQRHVDLIVNQDARAMVRTRSGVGFALRGVLHERGFVEVETPVLQPVHGGANARPFVTHSNAYDMRLYLRIAPELYLKRLAVGGVERVFEIGRNFRNEGVDATHNPEFTMLEAYEAYGDYTTMRGLVRDLVLAAAGDDTVLRRGDDVVDLRDEWPVVPVYTAVSEAAGTSVTPDMAVVDLRQLADKLGIAWQEGWTHGQLVLELYEHLVEGATVRPTFYTDFPVDVSPLTRQHRADPRLAERWDLVAFGMELGTAYTELVDPVELRARLTAQSLRAAAGDPEAMELDEDFLDAFEFAMPPSGGLGLGVDRLVMLLTGRSIRETLPFPLVKTARAR</sequence>
<evidence type="ECO:0000256" key="9">
    <source>
        <dbReference type="ARBA" id="ARBA00022741"/>
    </source>
</evidence>
<dbReference type="PANTHER" id="PTHR42918:SF15">
    <property type="entry name" value="LYSINE--TRNA LIGASE, CHLOROPLASTIC_MITOCHONDRIAL"/>
    <property type="match status" value="1"/>
</dbReference>
<feature type="region of interest" description="Disordered" evidence="20">
    <location>
        <begin position="616"/>
        <end position="644"/>
    </location>
</feature>
<evidence type="ECO:0000256" key="16">
    <source>
        <dbReference type="ARBA" id="ARBA00024681"/>
    </source>
</evidence>
<feature type="transmembrane region" description="Helical" evidence="21">
    <location>
        <begin position="145"/>
        <end position="164"/>
    </location>
</feature>
<evidence type="ECO:0000256" key="5">
    <source>
        <dbReference type="ARBA" id="ARBA00022598"/>
    </source>
</evidence>
<dbReference type="Pfam" id="PF01336">
    <property type="entry name" value="tRNA_anti-codon"/>
    <property type="match status" value="1"/>
</dbReference>
<dbReference type="InterPro" id="IPR012340">
    <property type="entry name" value="NA-bd_OB-fold"/>
</dbReference>
<dbReference type="InterPro" id="IPR006195">
    <property type="entry name" value="aa-tRNA-synth_II"/>
</dbReference>
<keyword evidence="19" id="KW-0648">Protein biosynthesis</keyword>
<keyword evidence="12" id="KW-0443">Lipid metabolism</keyword>
<accession>A0ABY5ZHK1</accession>
<dbReference type="PROSITE" id="PS50862">
    <property type="entry name" value="AA_TRNA_LIGASE_II"/>
    <property type="match status" value="1"/>
</dbReference>
<evidence type="ECO:0000256" key="10">
    <source>
        <dbReference type="ARBA" id="ARBA00022840"/>
    </source>
</evidence>
<proteinExistence type="inferred from homology"/>
<feature type="binding site" evidence="19">
    <location>
        <position position="1040"/>
    </location>
    <ligand>
        <name>Mg(2+)</name>
        <dbReference type="ChEBI" id="CHEBI:18420"/>
        <label>2</label>
    </ligand>
</feature>
<gene>
    <name evidence="23" type="primary">lysX</name>
    <name evidence="19" type="synonym">lysS</name>
    <name evidence="23" type="ORF">Drose_17760</name>
</gene>
<dbReference type="RefSeq" id="WP_343870881.1">
    <property type="nucleotide sequence ID" value="NZ_BAAABS010000039.1"/>
</dbReference>
<evidence type="ECO:0000256" key="13">
    <source>
        <dbReference type="ARBA" id="ARBA00023146"/>
    </source>
</evidence>
<dbReference type="PANTHER" id="PTHR42918">
    <property type="entry name" value="LYSYL-TRNA SYNTHETASE"/>
    <property type="match status" value="1"/>
</dbReference>
<evidence type="ECO:0000313" key="24">
    <source>
        <dbReference type="Proteomes" id="UP001058271"/>
    </source>
</evidence>
<keyword evidence="15" id="KW-0511">Multifunctional enzyme</keyword>
<dbReference type="HAMAP" id="MF_00252">
    <property type="entry name" value="Lys_tRNA_synth_class2"/>
    <property type="match status" value="1"/>
</dbReference>
<comment type="similarity">
    <text evidence="19">Belongs to the class-II aminoacyl-tRNA synthetase family.</text>
</comment>
<dbReference type="PRINTS" id="PR00982">
    <property type="entry name" value="TRNASYNTHLYS"/>
</dbReference>
<feature type="compositionally biased region" description="Low complexity" evidence="20">
    <location>
        <begin position="631"/>
        <end position="641"/>
    </location>
</feature>
<comment type="subcellular location">
    <subcellularLocation>
        <location evidence="1">Cell membrane</location>
        <topology evidence="1">Multi-pass membrane protein</topology>
    </subcellularLocation>
    <subcellularLocation>
        <location evidence="19">Cytoplasm</location>
    </subcellularLocation>
</comment>
<keyword evidence="21" id="KW-0472">Membrane</keyword>
<dbReference type="InterPro" id="IPR044136">
    <property type="entry name" value="Lys-tRNA-ligase_II_N"/>
</dbReference>
<keyword evidence="19" id="KW-0963">Cytoplasm</keyword>
<dbReference type="InterPro" id="IPR024320">
    <property type="entry name" value="LPG_synthase_C"/>
</dbReference>
<keyword evidence="9 19" id="KW-0547">Nucleotide-binding</keyword>
<keyword evidence="6 23" id="KW-0808">Transferase</keyword>
<evidence type="ECO:0000256" key="11">
    <source>
        <dbReference type="ARBA" id="ARBA00022989"/>
    </source>
</evidence>
<evidence type="ECO:0000256" key="14">
    <source>
        <dbReference type="ARBA" id="ARBA00023251"/>
    </source>
</evidence>
<feature type="binding site" evidence="19">
    <location>
        <position position="1040"/>
    </location>
    <ligand>
        <name>Mg(2+)</name>
        <dbReference type="ChEBI" id="CHEBI:18420"/>
        <label>1</label>
    </ligand>
</feature>
<dbReference type="InterPro" id="IPR002313">
    <property type="entry name" value="Lys-tRNA-ligase_II"/>
</dbReference>
<keyword evidence="10 19" id="KW-0067">ATP-binding</keyword>
<keyword evidence="23" id="KW-0012">Acyltransferase</keyword>